<sequence length="242" mass="26478">MDVRKMLETSFALPLPPNMTRSDCHLRIAPPKECMQPTASLHATQTDGTGCFAATSRKITPMIVPFISSCVFADLNIMIPSLLFSQSKWHFASSAGRTTLPRICRSETTFHVTNQGKAVPVNGGIWTASTTWGGAVVCSIMEHCGRIGGPYDTPGNWSVLLGGGLEDHLLWYPWRSESLILNLKDSELTPCGHKHPLTTMESEPSGLQFGLEEVQPLLDRKSSHRNLALPLLSTIPLNRGRG</sequence>
<gene>
    <name evidence="1" type="ORF">ARMSODRAFT_984010</name>
</gene>
<accession>A0A2H3B5B7</accession>
<evidence type="ECO:0000313" key="2">
    <source>
        <dbReference type="Proteomes" id="UP000218334"/>
    </source>
</evidence>
<evidence type="ECO:0000313" key="1">
    <source>
        <dbReference type="EMBL" id="PBK58246.1"/>
    </source>
</evidence>
<dbReference type="Proteomes" id="UP000218334">
    <property type="component" value="Unassembled WGS sequence"/>
</dbReference>
<reference evidence="2" key="1">
    <citation type="journal article" date="2017" name="Nat. Ecol. Evol.">
        <title>Genome expansion and lineage-specific genetic innovations in the forest pathogenic fungi Armillaria.</title>
        <authorList>
            <person name="Sipos G."/>
            <person name="Prasanna A.N."/>
            <person name="Walter M.C."/>
            <person name="O'Connor E."/>
            <person name="Balint B."/>
            <person name="Krizsan K."/>
            <person name="Kiss B."/>
            <person name="Hess J."/>
            <person name="Varga T."/>
            <person name="Slot J."/>
            <person name="Riley R."/>
            <person name="Boka B."/>
            <person name="Rigling D."/>
            <person name="Barry K."/>
            <person name="Lee J."/>
            <person name="Mihaltcheva S."/>
            <person name="LaButti K."/>
            <person name="Lipzen A."/>
            <person name="Waldron R."/>
            <person name="Moloney N.M."/>
            <person name="Sperisen C."/>
            <person name="Kredics L."/>
            <person name="Vagvoelgyi C."/>
            <person name="Patrignani A."/>
            <person name="Fitzpatrick D."/>
            <person name="Nagy I."/>
            <person name="Doyle S."/>
            <person name="Anderson J.B."/>
            <person name="Grigoriev I.V."/>
            <person name="Gueldener U."/>
            <person name="Muensterkoetter M."/>
            <person name="Nagy L.G."/>
        </authorList>
    </citation>
    <scope>NUCLEOTIDE SEQUENCE [LARGE SCALE GENOMIC DNA]</scope>
    <source>
        <strain evidence="2">28-4</strain>
    </source>
</reference>
<name>A0A2H3B5B7_9AGAR</name>
<dbReference type="AlphaFoldDB" id="A0A2H3B5B7"/>
<proteinExistence type="predicted"/>
<dbReference type="EMBL" id="KZ293566">
    <property type="protein sequence ID" value="PBK58246.1"/>
    <property type="molecule type" value="Genomic_DNA"/>
</dbReference>
<organism evidence="1 2">
    <name type="scientific">Armillaria solidipes</name>
    <dbReference type="NCBI Taxonomy" id="1076256"/>
    <lineage>
        <taxon>Eukaryota</taxon>
        <taxon>Fungi</taxon>
        <taxon>Dikarya</taxon>
        <taxon>Basidiomycota</taxon>
        <taxon>Agaricomycotina</taxon>
        <taxon>Agaricomycetes</taxon>
        <taxon>Agaricomycetidae</taxon>
        <taxon>Agaricales</taxon>
        <taxon>Marasmiineae</taxon>
        <taxon>Physalacriaceae</taxon>
        <taxon>Armillaria</taxon>
    </lineage>
</organism>
<protein>
    <submittedName>
        <fullName evidence="1">Uncharacterized protein</fullName>
    </submittedName>
</protein>
<keyword evidence="2" id="KW-1185">Reference proteome</keyword>